<keyword evidence="2" id="KW-1185">Reference proteome</keyword>
<dbReference type="PANTHER" id="PTHR37694">
    <property type="entry name" value="SLR8022 PROTEIN"/>
    <property type="match status" value="1"/>
</dbReference>
<dbReference type="AlphaFoldDB" id="A0A2X4UE40"/>
<protein>
    <recommendedName>
        <fullName evidence="3">Cupin</fullName>
    </recommendedName>
</protein>
<dbReference type="SUPFAM" id="SSF51182">
    <property type="entry name" value="RmlC-like cupins"/>
    <property type="match status" value="1"/>
</dbReference>
<evidence type="ECO:0008006" key="3">
    <source>
        <dbReference type="Google" id="ProtNLM"/>
    </source>
</evidence>
<accession>A0A2X4UE40</accession>
<dbReference type="STRING" id="1219011.GCA_001895045_03784"/>
<dbReference type="PANTHER" id="PTHR37694:SF1">
    <property type="entry name" value="SLR8022 PROTEIN"/>
    <property type="match status" value="1"/>
</dbReference>
<reference evidence="1 2" key="1">
    <citation type="submission" date="2018-06" db="EMBL/GenBank/DDBJ databases">
        <authorList>
            <consortium name="Pathogen Informatics"/>
            <person name="Doyle S."/>
        </authorList>
    </citation>
    <scope>NUCLEOTIDE SEQUENCE [LARGE SCALE GENOMIC DNA]</scope>
    <source>
        <strain evidence="1 2">NCTC10994</strain>
    </source>
</reference>
<dbReference type="InterPro" id="IPR011051">
    <property type="entry name" value="RmlC_Cupin_sf"/>
</dbReference>
<dbReference type="Gene3D" id="2.60.120.10">
    <property type="entry name" value="Jelly Rolls"/>
    <property type="match status" value="1"/>
</dbReference>
<sequence>MTKSDGKDGKLTVIEGVATLNAQSGDTPRIEKLAAGTGATVIRISFSAGQTMADHQAMFPILVQTVVGDVSFSTEERTVSLVPGTVVHLDAGIVHRLEAEMDSVVMLTILR</sequence>
<organism evidence="1 2">
    <name type="scientific">Rhodococcus coprophilus</name>
    <dbReference type="NCBI Taxonomy" id="38310"/>
    <lineage>
        <taxon>Bacteria</taxon>
        <taxon>Bacillati</taxon>
        <taxon>Actinomycetota</taxon>
        <taxon>Actinomycetes</taxon>
        <taxon>Mycobacteriales</taxon>
        <taxon>Nocardiaceae</taxon>
        <taxon>Rhodococcus</taxon>
    </lineage>
</organism>
<evidence type="ECO:0000313" key="2">
    <source>
        <dbReference type="Proteomes" id="UP000249091"/>
    </source>
</evidence>
<gene>
    <name evidence="1" type="ORF">NCTC10994_03482</name>
</gene>
<name>A0A2X4UE40_9NOCA</name>
<dbReference type="InterPro" id="IPR014710">
    <property type="entry name" value="RmlC-like_jellyroll"/>
</dbReference>
<dbReference type="RefSeq" id="WP_072704083.1">
    <property type="nucleotide sequence ID" value="NZ_JAFBBL010000001.1"/>
</dbReference>
<dbReference type="Proteomes" id="UP000249091">
    <property type="component" value="Chromosome 1"/>
</dbReference>
<evidence type="ECO:0000313" key="1">
    <source>
        <dbReference type="EMBL" id="SQI37051.1"/>
    </source>
</evidence>
<dbReference type="CDD" id="cd02230">
    <property type="entry name" value="cupin_HP0902-like"/>
    <property type="match status" value="1"/>
</dbReference>
<dbReference type="KEGG" id="rcr:NCTC10994_03482"/>
<proteinExistence type="predicted"/>
<dbReference type="EMBL" id="LS483468">
    <property type="protein sequence ID" value="SQI37051.1"/>
    <property type="molecule type" value="Genomic_DNA"/>
</dbReference>